<keyword evidence="6" id="KW-0677">Repeat</keyword>
<dbReference type="PANTHER" id="PTHR24049">
    <property type="entry name" value="CRUMBS FAMILY MEMBER"/>
    <property type="match status" value="1"/>
</dbReference>
<feature type="domain" description="EGF-like" evidence="14">
    <location>
        <begin position="39"/>
        <end position="77"/>
    </location>
</feature>
<reference evidence="17" key="1">
    <citation type="submission" date="2012-12" db="EMBL/GenBank/DDBJ databases">
        <authorList>
            <person name="Hellsten U."/>
            <person name="Grimwood J."/>
            <person name="Chapman J.A."/>
            <person name="Shapiro H."/>
            <person name="Aerts A."/>
            <person name="Otillar R.P."/>
            <person name="Terry A.Y."/>
            <person name="Boore J.L."/>
            <person name="Simakov O."/>
            <person name="Marletaz F."/>
            <person name="Cho S.-J."/>
            <person name="Edsinger-Gonzales E."/>
            <person name="Havlak P."/>
            <person name="Kuo D.-H."/>
            <person name="Larsson T."/>
            <person name="Lv J."/>
            <person name="Arendt D."/>
            <person name="Savage R."/>
            <person name="Osoegawa K."/>
            <person name="de Jong P."/>
            <person name="Lindberg D.R."/>
            <person name="Seaver E.C."/>
            <person name="Weisblat D.A."/>
            <person name="Putnam N.H."/>
            <person name="Grigoriev I.V."/>
            <person name="Rokhsar D.S."/>
        </authorList>
    </citation>
    <scope>NUCLEOTIDE SEQUENCE</scope>
    <source>
        <strain evidence="17">I ESC-2004</strain>
    </source>
</reference>
<evidence type="ECO:0000256" key="8">
    <source>
        <dbReference type="ARBA" id="ARBA00022843"/>
    </source>
</evidence>
<dbReference type="GO" id="GO:0007219">
    <property type="term" value="P:Notch signaling pathway"/>
    <property type="evidence" value="ECO:0007669"/>
    <property type="project" value="UniProtKB-KW"/>
</dbReference>
<evidence type="ECO:0000256" key="12">
    <source>
        <dbReference type="ARBA" id="ARBA00023157"/>
    </source>
</evidence>
<proteinExistence type="predicted"/>
<reference evidence="16" key="3">
    <citation type="submission" date="2015-06" db="UniProtKB">
        <authorList>
            <consortium name="EnsemblMetazoa"/>
        </authorList>
    </citation>
    <scope>IDENTIFICATION</scope>
</reference>
<dbReference type="EMBL" id="KB312532">
    <property type="protein sequence ID" value="ELT87034.1"/>
    <property type="molecule type" value="Genomic_DNA"/>
</dbReference>
<dbReference type="AlphaFoldDB" id="R7T7Q6"/>
<feature type="disulfide bond" evidence="13">
    <location>
        <begin position="28"/>
        <end position="37"/>
    </location>
</feature>
<evidence type="ECO:0000259" key="14">
    <source>
        <dbReference type="PROSITE" id="PS50026"/>
    </source>
</evidence>
<keyword evidence="4" id="KW-0812">Transmembrane</keyword>
<gene>
    <name evidence="15" type="ORF">CAPTEDRAFT_113755</name>
</gene>
<keyword evidence="7" id="KW-0221">Differentiation</keyword>
<comment type="subcellular location">
    <subcellularLocation>
        <location evidence="1">Membrane</location>
        <topology evidence="1">Single-pass type I membrane protein</topology>
    </subcellularLocation>
</comment>
<evidence type="ECO:0000256" key="4">
    <source>
        <dbReference type="ARBA" id="ARBA00022692"/>
    </source>
</evidence>
<evidence type="ECO:0000256" key="5">
    <source>
        <dbReference type="ARBA" id="ARBA00022729"/>
    </source>
</evidence>
<evidence type="ECO:0000256" key="1">
    <source>
        <dbReference type="ARBA" id="ARBA00004479"/>
    </source>
</evidence>
<keyword evidence="5" id="KW-0732">Signal</keyword>
<reference evidence="15 17" key="2">
    <citation type="journal article" date="2013" name="Nature">
        <title>Insights into bilaterian evolution from three spiralian genomes.</title>
        <authorList>
            <person name="Simakov O."/>
            <person name="Marletaz F."/>
            <person name="Cho S.J."/>
            <person name="Edsinger-Gonzales E."/>
            <person name="Havlak P."/>
            <person name="Hellsten U."/>
            <person name="Kuo D.H."/>
            <person name="Larsson T."/>
            <person name="Lv J."/>
            <person name="Arendt D."/>
            <person name="Savage R."/>
            <person name="Osoegawa K."/>
            <person name="de Jong P."/>
            <person name="Grimwood J."/>
            <person name="Chapman J.A."/>
            <person name="Shapiro H."/>
            <person name="Aerts A."/>
            <person name="Otillar R.P."/>
            <person name="Terry A.Y."/>
            <person name="Boore J.L."/>
            <person name="Grigoriev I.V."/>
            <person name="Lindberg D.R."/>
            <person name="Seaver E.C."/>
            <person name="Weisblat D.A."/>
            <person name="Putnam N.H."/>
            <person name="Rokhsar D.S."/>
        </authorList>
    </citation>
    <scope>NUCLEOTIDE SEQUENCE</scope>
    <source>
        <strain evidence="15 17">I ESC-2004</strain>
    </source>
</reference>
<dbReference type="OMA" id="NSAIVCK"/>
<evidence type="ECO:0000256" key="3">
    <source>
        <dbReference type="ARBA" id="ARBA00022536"/>
    </source>
</evidence>
<dbReference type="PROSITE" id="PS50026">
    <property type="entry name" value="EGF_3"/>
    <property type="match status" value="2"/>
</dbReference>
<evidence type="ECO:0000256" key="10">
    <source>
        <dbReference type="ARBA" id="ARBA00022989"/>
    </source>
</evidence>
<dbReference type="Gene3D" id="2.10.25.10">
    <property type="entry name" value="Laminin"/>
    <property type="match status" value="2"/>
</dbReference>
<dbReference type="HOGENOM" id="CLU_004826_11_3_1"/>
<evidence type="ECO:0000256" key="13">
    <source>
        <dbReference type="PROSITE-ProRule" id="PRU00076"/>
    </source>
</evidence>
<evidence type="ECO:0000256" key="11">
    <source>
        <dbReference type="ARBA" id="ARBA00023136"/>
    </source>
</evidence>
<keyword evidence="8" id="KW-0832">Ubl conjugation</keyword>
<dbReference type="GO" id="GO:0005886">
    <property type="term" value="C:plasma membrane"/>
    <property type="evidence" value="ECO:0007669"/>
    <property type="project" value="TreeGrafter"/>
</dbReference>
<evidence type="ECO:0000313" key="16">
    <source>
        <dbReference type="EnsemblMetazoa" id="CapteP113755"/>
    </source>
</evidence>
<evidence type="ECO:0000313" key="15">
    <source>
        <dbReference type="EMBL" id="ELT87034.1"/>
    </source>
</evidence>
<keyword evidence="9" id="KW-0914">Notch signaling pathway</keyword>
<evidence type="ECO:0000256" key="9">
    <source>
        <dbReference type="ARBA" id="ARBA00022976"/>
    </source>
</evidence>
<keyword evidence="11" id="KW-0472">Membrane</keyword>
<dbReference type="Proteomes" id="UP000014760">
    <property type="component" value="Unassembled WGS sequence"/>
</dbReference>
<protein>
    <recommendedName>
        <fullName evidence="14">EGF-like domain-containing protein</fullName>
    </recommendedName>
</protein>
<dbReference type="SUPFAM" id="SSF57196">
    <property type="entry name" value="EGF/Laminin"/>
    <property type="match status" value="2"/>
</dbReference>
<evidence type="ECO:0000256" key="2">
    <source>
        <dbReference type="ARBA" id="ARBA00022473"/>
    </source>
</evidence>
<evidence type="ECO:0000313" key="17">
    <source>
        <dbReference type="Proteomes" id="UP000014760"/>
    </source>
</evidence>
<dbReference type="InterPro" id="IPR051022">
    <property type="entry name" value="Notch_Cell-Fate_Det"/>
</dbReference>
<dbReference type="STRING" id="283909.R7T7Q6"/>
<feature type="disulfide bond" evidence="13">
    <location>
        <begin position="9"/>
        <end position="26"/>
    </location>
</feature>
<sequence length="88" mass="9910">SGQCSRYPCENGGQCSRTSSTPYYACYCKVGWRGVNCSEGKHTFQNKKPCQNGGWCIQKGVDFVCRCRLGYGGDRCQFSECWMLQLPD</sequence>
<dbReference type="FunFam" id="2.10.25.10:FF:000368">
    <property type="entry name" value="Delta-like 3 (Drosophila), isoform CRA_b"/>
    <property type="match status" value="1"/>
</dbReference>
<feature type="domain" description="EGF-like" evidence="14">
    <location>
        <begin position="1"/>
        <end position="38"/>
    </location>
</feature>
<dbReference type="PROSITE" id="PS00022">
    <property type="entry name" value="EGF_1"/>
    <property type="match status" value="2"/>
</dbReference>
<dbReference type="GO" id="GO:0032991">
    <property type="term" value="C:protein-containing complex"/>
    <property type="evidence" value="ECO:0007669"/>
    <property type="project" value="TreeGrafter"/>
</dbReference>
<dbReference type="EnsemblMetazoa" id="CapteT113755">
    <property type="protein sequence ID" value="CapteP113755"/>
    <property type="gene ID" value="CapteG113755"/>
</dbReference>
<organism evidence="15">
    <name type="scientific">Capitella teleta</name>
    <name type="common">Polychaete worm</name>
    <dbReference type="NCBI Taxonomy" id="283909"/>
    <lineage>
        <taxon>Eukaryota</taxon>
        <taxon>Metazoa</taxon>
        <taxon>Spiralia</taxon>
        <taxon>Lophotrochozoa</taxon>
        <taxon>Annelida</taxon>
        <taxon>Polychaeta</taxon>
        <taxon>Sedentaria</taxon>
        <taxon>Scolecida</taxon>
        <taxon>Capitellidae</taxon>
        <taxon>Capitella</taxon>
    </lineage>
</organism>
<feature type="non-terminal residue" evidence="15">
    <location>
        <position position="1"/>
    </location>
</feature>
<accession>R7T7Q6</accession>
<dbReference type="GO" id="GO:0045197">
    <property type="term" value="P:establishment or maintenance of epithelial cell apical/basal polarity"/>
    <property type="evidence" value="ECO:0007669"/>
    <property type="project" value="TreeGrafter"/>
</dbReference>
<dbReference type="GO" id="GO:0030154">
    <property type="term" value="P:cell differentiation"/>
    <property type="evidence" value="ECO:0007669"/>
    <property type="project" value="UniProtKB-KW"/>
</dbReference>
<feature type="disulfide bond" evidence="13">
    <location>
        <begin position="67"/>
        <end position="76"/>
    </location>
</feature>
<dbReference type="PANTHER" id="PTHR24049:SF22">
    <property type="entry name" value="DROSOPHILA CRUMBS HOMOLOG"/>
    <property type="match status" value="1"/>
</dbReference>
<dbReference type="PROSITE" id="PS01186">
    <property type="entry name" value="EGF_2"/>
    <property type="match status" value="2"/>
</dbReference>
<dbReference type="InterPro" id="IPR000742">
    <property type="entry name" value="EGF"/>
</dbReference>
<dbReference type="CDD" id="cd00054">
    <property type="entry name" value="EGF_CA"/>
    <property type="match status" value="1"/>
</dbReference>
<keyword evidence="12 13" id="KW-1015">Disulfide bond</keyword>
<keyword evidence="2" id="KW-0217">Developmental protein</keyword>
<keyword evidence="10" id="KW-1133">Transmembrane helix</keyword>
<comment type="caution">
    <text evidence="13">Lacks conserved residue(s) required for the propagation of feature annotation.</text>
</comment>
<keyword evidence="17" id="KW-1185">Reference proteome</keyword>
<dbReference type="SMART" id="SM00181">
    <property type="entry name" value="EGF"/>
    <property type="match status" value="2"/>
</dbReference>
<evidence type="ECO:0000256" key="7">
    <source>
        <dbReference type="ARBA" id="ARBA00022782"/>
    </source>
</evidence>
<dbReference type="OrthoDB" id="406708at2759"/>
<dbReference type="EMBL" id="AMQN01016094">
    <property type="status" value="NOT_ANNOTATED_CDS"/>
    <property type="molecule type" value="Genomic_DNA"/>
</dbReference>
<dbReference type="Pfam" id="PF00008">
    <property type="entry name" value="EGF"/>
    <property type="match status" value="2"/>
</dbReference>
<name>R7T7Q6_CAPTE</name>
<keyword evidence="3 13" id="KW-0245">EGF-like domain</keyword>
<evidence type="ECO:0000256" key="6">
    <source>
        <dbReference type="ARBA" id="ARBA00022737"/>
    </source>
</evidence>
<dbReference type="GO" id="GO:0007157">
    <property type="term" value="P:heterophilic cell-cell adhesion via plasma membrane cell adhesion molecules"/>
    <property type="evidence" value="ECO:0007669"/>
    <property type="project" value="TreeGrafter"/>
</dbReference>